<dbReference type="NCBIfam" id="TIGR00738">
    <property type="entry name" value="rrf2_super"/>
    <property type="match status" value="1"/>
</dbReference>
<evidence type="ECO:0000313" key="3">
    <source>
        <dbReference type="Proteomes" id="UP000808146"/>
    </source>
</evidence>
<dbReference type="EMBL" id="JADKBR010000022">
    <property type="protein sequence ID" value="MBK8892097.1"/>
    <property type="molecule type" value="Genomic_DNA"/>
</dbReference>
<organism evidence="2 3">
    <name type="scientific">Candidatus Dechloromonas phosphorivorans</name>
    <dbReference type="NCBI Taxonomy" id="2899244"/>
    <lineage>
        <taxon>Bacteria</taxon>
        <taxon>Pseudomonadati</taxon>
        <taxon>Pseudomonadota</taxon>
        <taxon>Betaproteobacteria</taxon>
        <taxon>Rhodocyclales</taxon>
        <taxon>Azonexaceae</taxon>
        <taxon>Dechloromonas</taxon>
    </lineage>
</organism>
<dbReference type="PANTHER" id="PTHR33221:SF5">
    <property type="entry name" value="HTH-TYPE TRANSCRIPTIONAL REGULATOR ISCR"/>
    <property type="match status" value="1"/>
</dbReference>
<comment type="caution">
    <text evidence="2">The sequence shown here is derived from an EMBL/GenBank/DDBJ whole genome shotgun (WGS) entry which is preliminary data.</text>
</comment>
<dbReference type="Pfam" id="PF02082">
    <property type="entry name" value="Rrf2"/>
    <property type="match status" value="1"/>
</dbReference>
<evidence type="ECO:0000313" key="2">
    <source>
        <dbReference type="EMBL" id="MBK8892097.1"/>
    </source>
</evidence>
<dbReference type="FunFam" id="1.10.10.10:FF:000026">
    <property type="entry name" value="HTH-type transcriptional regulator IscR"/>
    <property type="match status" value="1"/>
</dbReference>
<dbReference type="SUPFAM" id="SSF46785">
    <property type="entry name" value="Winged helix' DNA-binding domain"/>
    <property type="match status" value="1"/>
</dbReference>
<reference evidence="2" key="1">
    <citation type="submission" date="2020-10" db="EMBL/GenBank/DDBJ databases">
        <title>Connecting structure to function with the recovery of over 1000 high-quality activated sludge metagenome-assembled genomes encoding full-length rRNA genes using long-read sequencing.</title>
        <authorList>
            <person name="Singleton C.M."/>
            <person name="Petriglieri F."/>
            <person name="Kristensen J.M."/>
            <person name="Kirkegaard R.H."/>
            <person name="Michaelsen T.Y."/>
            <person name="Andersen M.H."/>
            <person name="Karst S.M."/>
            <person name="Dueholm M.S."/>
            <person name="Nielsen P.H."/>
            <person name="Albertsen M."/>
        </authorList>
    </citation>
    <scope>NUCLEOTIDE SEQUENCE</scope>
    <source>
        <strain evidence="2">OdNE_18-Q3-R46-58_BAT3C.305</strain>
    </source>
</reference>
<dbReference type="InterPro" id="IPR000944">
    <property type="entry name" value="Tscrpt_reg_Rrf2"/>
</dbReference>
<accession>A0A9D7QM66</accession>
<dbReference type="GO" id="GO:0003677">
    <property type="term" value="F:DNA binding"/>
    <property type="evidence" value="ECO:0007669"/>
    <property type="project" value="UniProtKB-KW"/>
</dbReference>
<sequence length="168" mass="18394">MRLTTKGRFAVTAMMDLALRGQDGPVALAGVSERQKISLSYLEQLFGKLRRDKLVDSVRGPGGGYCIARPLAMVTVADIIRAVDEPLDATQCGGRENCLDDQRCMTHDLWSSLNTRMYDYLASVTLADLVVRQREKEAKAGVVSVIADRRSRAASPITVRARKVAAVI</sequence>
<gene>
    <name evidence="2" type="ORF">IPN75_17830</name>
</gene>
<dbReference type="InterPro" id="IPR036390">
    <property type="entry name" value="WH_DNA-bd_sf"/>
</dbReference>
<dbReference type="GO" id="GO:0005829">
    <property type="term" value="C:cytosol"/>
    <property type="evidence" value="ECO:0007669"/>
    <property type="project" value="TreeGrafter"/>
</dbReference>
<keyword evidence="1" id="KW-0238">DNA-binding</keyword>
<evidence type="ECO:0000256" key="1">
    <source>
        <dbReference type="ARBA" id="ARBA00023125"/>
    </source>
</evidence>
<proteinExistence type="predicted"/>
<dbReference type="PANTHER" id="PTHR33221">
    <property type="entry name" value="WINGED HELIX-TURN-HELIX TRANSCRIPTIONAL REGULATOR, RRF2 FAMILY"/>
    <property type="match status" value="1"/>
</dbReference>
<name>A0A9D7QM66_9RHOO</name>
<dbReference type="InterPro" id="IPR036388">
    <property type="entry name" value="WH-like_DNA-bd_sf"/>
</dbReference>
<dbReference type="Gene3D" id="1.10.10.10">
    <property type="entry name" value="Winged helix-like DNA-binding domain superfamily/Winged helix DNA-binding domain"/>
    <property type="match status" value="1"/>
</dbReference>
<dbReference type="GO" id="GO:0003700">
    <property type="term" value="F:DNA-binding transcription factor activity"/>
    <property type="evidence" value="ECO:0007669"/>
    <property type="project" value="TreeGrafter"/>
</dbReference>
<dbReference type="AlphaFoldDB" id="A0A9D7QM66"/>
<protein>
    <submittedName>
        <fullName evidence="2">Fe-S cluster assembly transcription factor</fullName>
    </submittedName>
</protein>
<dbReference type="Proteomes" id="UP000808146">
    <property type="component" value="Unassembled WGS sequence"/>
</dbReference>
<dbReference type="PROSITE" id="PS51197">
    <property type="entry name" value="HTH_RRF2_2"/>
    <property type="match status" value="1"/>
</dbReference>